<reference evidence="9" key="3">
    <citation type="journal article" date="2019" name="Int. J. Syst. Evol. Microbiol.">
        <title>The Global Catalogue of Microorganisms (GCM) 10K type strain sequencing project: providing services to taxonomists for standard genome sequencing and annotation.</title>
        <authorList>
            <consortium name="The Broad Institute Genomics Platform"/>
            <consortium name="The Broad Institute Genome Sequencing Center for Infectious Disease"/>
            <person name="Wu L."/>
            <person name="Ma J."/>
        </authorList>
    </citation>
    <scope>NUCLEOTIDE SEQUENCE [LARGE SCALE GENOMIC DNA]</scope>
    <source>
        <strain evidence="9">CGMCC 1.8884</strain>
    </source>
</reference>
<dbReference type="InterPro" id="IPR043504">
    <property type="entry name" value="Peptidase_S1_PA_chymotrypsin"/>
</dbReference>
<dbReference type="STRING" id="1288484.GCA_000348665_01670"/>
<dbReference type="PANTHER" id="PTHR43343">
    <property type="entry name" value="PEPTIDASE S12"/>
    <property type="match status" value="1"/>
</dbReference>
<name>A0A345IJF7_9DEIO</name>
<dbReference type="Gene3D" id="2.30.42.10">
    <property type="match status" value="1"/>
</dbReference>
<dbReference type="GO" id="GO:0004252">
    <property type="term" value="F:serine-type endopeptidase activity"/>
    <property type="evidence" value="ECO:0007669"/>
    <property type="project" value="InterPro"/>
</dbReference>
<dbReference type="PANTHER" id="PTHR43343:SF3">
    <property type="entry name" value="PROTEASE DO-LIKE 8, CHLOROPLASTIC"/>
    <property type="match status" value="1"/>
</dbReference>
<dbReference type="Pfam" id="PF13180">
    <property type="entry name" value="PDZ_2"/>
    <property type="match status" value="1"/>
</dbReference>
<comment type="similarity">
    <text evidence="1">Belongs to the peptidase S1C family.</text>
</comment>
<dbReference type="EMBL" id="BMLZ01000028">
    <property type="protein sequence ID" value="GGP30461.1"/>
    <property type="molecule type" value="Genomic_DNA"/>
</dbReference>
<evidence type="ECO:0000313" key="7">
    <source>
        <dbReference type="EMBL" id="GGP30461.1"/>
    </source>
</evidence>
<dbReference type="InterPro" id="IPR001478">
    <property type="entry name" value="PDZ"/>
</dbReference>
<dbReference type="Pfam" id="PF13365">
    <property type="entry name" value="Trypsin_2"/>
    <property type="match status" value="1"/>
</dbReference>
<dbReference type="GeneID" id="59165602"/>
<evidence type="ECO:0000256" key="1">
    <source>
        <dbReference type="ARBA" id="ARBA00010541"/>
    </source>
</evidence>
<proteinExistence type="inferred from homology"/>
<keyword evidence="9" id="KW-1185">Reference proteome</keyword>
<dbReference type="KEGG" id="dwu:DVJ83_12645"/>
<dbReference type="SUPFAM" id="SSF50494">
    <property type="entry name" value="Trypsin-like serine proteases"/>
    <property type="match status" value="1"/>
</dbReference>
<dbReference type="PROSITE" id="PS50106">
    <property type="entry name" value="PDZ"/>
    <property type="match status" value="1"/>
</dbReference>
<reference evidence="7" key="4">
    <citation type="submission" date="2024-05" db="EMBL/GenBank/DDBJ databases">
        <authorList>
            <person name="Sun Q."/>
            <person name="Zhou Y."/>
        </authorList>
    </citation>
    <scope>NUCLEOTIDE SEQUENCE</scope>
    <source>
        <strain evidence="7">CGMCC 1.8884</strain>
    </source>
</reference>
<keyword evidence="4" id="KW-0732">Signal</keyword>
<dbReference type="SMART" id="SM00228">
    <property type="entry name" value="PDZ"/>
    <property type="match status" value="1"/>
</dbReference>
<feature type="signal peptide" evidence="4">
    <location>
        <begin position="1"/>
        <end position="22"/>
    </location>
</feature>
<organism evidence="6 8">
    <name type="scientific">Deinococcus wulumuqiensis</name>
    <dbReference type="NCBI Taxonomy" id="980427"/>
    <lineage>
        <taxon>Bacteria</taxon>
        <taxon>Thermotogati</taxon>
        <taxon>Deinococcota</taxon>
        <taxon>Deinococci</taxon>
        <taxon>Deinococcales</taxon>
        <taxon>Deinococcaceae</taxon>
        <taxon>Deinococcus</taxon>
    </lineage>
</organism>
<dbReference type="RefSeq" id="WP_017870579.1">
    <property type="nucleotide sequence ID" value="NZ_BMLZ01000028.1"/>
</dbReference>
<accession>A0A345IJF7</accession>
<reference evidence="7" key="1">
    <citation type="journal article" date="2014" name="Int. J. Syst. Evol. Microbiol.">
        <title>Complete genome of a new Firmicutes species belonging to the dominant human colonic microbiota ('Ruminococcus bicirculans') reveals two chromosomes and a selective capacity to utilize plant glucans.</title>
        <authorList>
            <consortium name="NISC Comparative Sequencing Program"/>
            <person name="Wegmann U."/>
            <person name="Louis P."/>
            <person name="Goesmann A."/>
            <person name="Henrissat B."/>
            <person name="Duncan S.H."/>
            <person name="Flint H.J."/>
        </authorList>
    </citation>
    <scope>NUCLEOTIDE SEQUENCE</scope>
    <source>
        <strain evidence="7">CGMCC 1.8884</strain>
    </source>
</reference>
<dbReference type="Gene3D" id="2.40.10.10">
    <property type="entry name" value="Trypsin-like serine proteases"/>
    <property type="match status" value="2"/>
</dbReference>
<dbReference type="Proteomes" id="UP000630135">
    <property type="component" value="Unassembled WGS sequence"/>
</dbReference>
<dbReference type="SUPFAM" id="SSF50156">
    <property type="entry name" value="PDZ domain-like"/>
    <property type="match status" value="1"/>
</dbReference>
<evidence type="ECO:0000259" key="5">
    <source>
        <dbReference type="PROSITE" id="PS50106"/>
    </source>
</evidence>
<gene>
    <name evidence="6" type="ORF">DVJ83_12645</name>
    <name evidence="7" type="ORF">GCM10008021_21120</name>
</gene>
<sequence>MKPLRAAALTLLLLGAAAGAYLAGRVSAQQALVTPDEINTVEVVQAALPAVVRIDVRLRKEALQPGDDPVEVGTGFFYKRDLIVTNYHVVQDQEAITVTLSNGRQATARIEATDPGIDIALLRVQGATAPGTLAFGDSARLVPGQKLLVIGTPLRFSNFVSTGIFSVLASARDVPRTDTIAQEVGQYLATTASIQQGNSGGPVLDSRGAVVGVAAANAAPNLAVAGLIGLALPGDLVAQSVDDLEKTGAPQRGTLGATLVDLDTLDPALREFAGLTSAEGALVDEVAAGSAAAVADLRGSLRNARGQLLAPLGDVIVAVDGQGVRNSFDVTRLVAAKRPGETVTLTLWRDRQQVKVPVTLLKRTVE</sequence>
<dbReference type="InterPro" id="IPR036034">
    <property type="entry name" value="PDZ_sf"/>
</dbReference>
<dbReference type="PRINTS" id="PR00834">
    <property type="entry name" value="PROTEASES2C"/>
</dbReference>
<evidence type="ECO:0000313" key="9">
    <source>
        <dbReference type="Proteomes" id="UP000630135"/>
    </source>
</evidence>
<feature type="domain" description="PDZ" evidence="5">
    <location>
        <begin position="259"/>
        <end position="351"/>
    </location>
</feature>
<feature type="chain" id="PRO_5016741929" evidence="4">
    <location>
        <begin position="23"/>
        <end position="366"/>
    </location>
</feature>
<dbReference type="InterPro" id="IPR009003">
    <property type="entry name" value="Peptidase_S1_PA"/>
</dbReference>
<dbReference type="InterPro" id="IPR001940">
    <property type="entry name" value="Peptidase_S1C"/>
</dbReference>
<dbReference type="Proteomes" id="UP000253744">
    <property type="component" value="Chromosome"/>
</dbReference>
<dbReference type="AlphaFoldDB" id="A0A345IJF7"/>
<keyword evidence="3" id="KW-0378">Hydrolase</keyword>
<evidence type="ECO:0000313" key="8">
    <source>
        <dbReference type="Proteomes" id="UP000253744"/>
    </source>
</evidence>
<dbReference type="InterPro" id="IPR051201">
    <property type="entry name" value="Chloro_Bact_Ser_Proteases"/>
</dbReference>
<dbReference type="GO" id="GO:0006508">
    <property type="term" value="P:proteolysis"/>
    <property type="evidence" value="ECO:0007669"/>
    <property type="project" value="UniProtKB-KW"/>
</dbReference>
<evidence type="ECO:0000256" key="4">
    <source>
        <dbReference type="SAM" id="SignalP"/>
    </source>
</evidence>
<evidence type="ECO:0000256" key="2">
    <source>
        <dbReference type="ARBA" id="ARBA00022670"/>
    </source>
</evidence>
<dbReference type="EMBL" id="CP031158">
    <property type="protein sequence ID" value="AXG99829.1"/>
    <property type="molecule type" value="Genomic_DNA"/>
</dbReference>
<evidence type="ECO:0000313" key="6">
    <source>
        <dbReference type="EMBL" id="AXG99829.1"/>
    </source>
</evidence>
<evidence type="ECO:0000256" key="3">
    <source>
        <dbReference type="ARBA" id="ARBA00022801"/>
    </source>
</evidence>
<reference evidence="6 8" key="2">
    <citation type="submission" date="2018-07" db="EMBL/GenBank/DDBJ databases">
        <title>Complete Genome and Methylome Analysis of Deinococcus wulumuqiensis NEB 479.</title>
        <authorList>
            <person name="Fomenkov A."/>
            <person name="Luyten Y."/>
            <person name="Vincze T."/>
            <person name="Anton B.P."/>
            <person name="Clark T."/>
            <person name="Roberts R.J."/>
            <person name="Morgan R.D."/>
        </authorList>
    </citation>
    <scope>NUCLEOTIDE SEQUENCE [LARGE SCALE GENOMIC DNA]</scope>
    <source>
        <strain evidence="6 8">NEB 479</strain>
    </source>
</reference>
<keyword evidence="2 6" id="KW-0645">Protease</keyword>
<protein>
    <submittedName>
        <fullName evidence="6">Serine protease</fullName>
    </submittedName>
</protein>